<feature type="region of interest" description="Disordered" evidence="2">
    <location>
        <begin position="1"/>
        <end position="20"/>
    </location>
</feature>
<reference evidence="4 5" key="1">
    <citation type="submission" date="2016-01" db="EMBL/GenBank/DDBJ databases">
        <title>Amycolatopsis coloradensis genome sequencing and assembly.</title>
        <authorList>
            <person name="Mayilraj S."/>
        </authorList>
    </citation>
    <scope>NUCLEOTIDE SEQUENCE [LARGE SCALE GENOMIC DNA]</scope>
    <source>
        <strain evidence="4 5">DSM 44225</strain>
    </source>
</reference>
<gene>
    <name evidence="4" type="ORF">BS329_01720</name>
</gene>
<evidence type="ECO:0000313" key="5">
    <source>
        <dbReference type="Proteomes" id="UP000187486"/>
    </source>
</evidence>
<dbReference type="STRING" id="76021.BS329_01720"/>
<dbReference type="InterPro" id="IPR011009">
    <property type="entry name" value="Kinase-like_dom_sf"/>
</dbReference>
<feature type="domain" description="ABC1 atypical kinase-like" evidence="3">
    <location>
        <begin position="60"/>
        <end position="303"/>
    </location>
</feature>
<evidence type="ECO:0000259" key="3">
    <source>
        <dbReference type="Pfam" id="PF03109"/>
    </source>
</evidence>
<sequence length="480" mass="52394">MAVREVASSSGGEPEHRRRERAQAIRAAFERLGPLYIKVGQMLSTRPDFVSAATIDELGKLHDRVPAAPFSEFEPVLEAELGSGWRRAFRHIDTEHPLGSASLAQVYRVRLADGRTGALKVQRPGIRSIVHTDMAVLRTAGKLLAAIRPKFNAVVDVDAMVDLIFESVDNELDFTTEAGHMELGRAQAEEFDLLTVPEVLMVTPRVLVQDLAGGRSIREIARGELAEDERVAIAHDLLAFMYRSYFVGRLFHADPHPGNIFVEPGRGASLIDWGMVGRLDRPMSLKLALTLINIVQNDGDGAARAWVEMGKPTQWADIGGFTGDVAGLVPKAATASLEELNFGMTLTRVLRHSTNRGIKIGPVIPMLGKSFANMEGSIRCLAPELSAAEVLQAELADIVLDLVCETFSESHLARGVVELLLAANGSYNHARGILRDVSNRDLQIPVDSKSASNQELTASKIFYGTLTGVGGAWLWQRLKR</sequence>
<comment type="caution">
    <text evidence="4">The sequence shown here is derived from an EMBL/GenBank/DDBJ whole genome shotgun (WGS) entry which is preliminary data.</text>
</comment>
<name>A0A1R0L441_9PSEU</name>
<evidence type="ECO:0000256" key="1">
    <source>
        <dbReference type="ARBA" id="ARBA00009670"/>
    </source>
</evidence>
<dbReference type="Proteomes" id="UP000187486">
    <property type="component" value="Unassembled WGS sequence"/>
</dbReference>
<dbReference type="AlphaFoldDB" id="A0A1R0L441"/>
<dbReference type="SUPFAM" id="SSF56112">
    <property type="entry name" value="Protein kinase-like (PK-like)"/>
    <property type="match status" value="1"/>
</dbReference>
<dbReference type="CDD" id="cd05121">
    <property type="entry name" value="ABC1_ADCK3-like"/>
    <property type="match status" value="1"/>
</dbReference>
<dbReference type="PANTHER" id="PTHR10566">
    <property type="entry name" value="CHAPERONE-ACTIVITY OF BC1 COMPLEX CABC1 -RELATED"/>
    <property type="match status" value="1"/>
</dbReference>
<protein>
    <submittedName>
        <fullName evidence="4">ATP/GTP-binding protein</fullName>
    </submittedName>
</protein>
<dbReference type="InterPro" id="IPR050154">
    <property type="entry name" value="UbiB_kinase"/>
</dbReference>
<comment type="similarity">
    <text evidence="1">Belongs to the protein kinase superfamily. ADCK protein kinase family.</text>
</comment>
<dbReference type="InterPro" id="IPR004147">
    <property type="entry name" value="ABC1_dom"/>
</dbReference>
<dbReference type="Pfam" id="PF03109">
    <property type="entry name" value="ABC1"/>
    <property type="match status" value="1"/>
</dbReference>
<proteinExistence type="inferred from homology"/>
<evidence type="ECO:0000256" key="2">
    <source>
        <dbReference type="SAM" id="MobiDB-lite"/>
    </source>
</evidence>
<keyword evidence="5" id="KW-1185">Reference proteome</keyword>
<evidence type="ECO:0000313" key="4">
    <source>
        <dbReference type="EMBL" id="OLZ57465.1"/>
    </source>
</evidence>
<dbReference type="PANTHER" id="PTHR10566:SF113">
    <property type="entry name" value="PROTEIN ACTIVITY OF BC1 COMPLEX KINASE 7, CHLOROPLASTIC"/>
    <property type="match status" value="1"/>
</dbReference>
<accession>A0A1R0L441</accession>
<organism evidence="4 5">
    <name type="scientific">Amycolatopsis coloradensis</name>
    <dbReference type="NCBI Taxonomy" id="76021"/>
    <lineage>
        <taxon>Bacteria</taxon>
        <taxon>Bacillati</taxon>
        <taxon>Actinomycetota</taxon>
        <taxon>Actinomycetes</taxon>
        <taxon>Pseudonocardiales</taxon>
        <taxon>Pseudonocardiaceae</taxon>
        <taxon>Amycolatopsis</taxon>
    </lineage>
</organism>
<dbReference type="EMBL" id="MQUQ01000001">
    <property type="protein sequence ID" value="OLZ57465.1"/>
    <property type="molecule type" value="Genomic_DNA"/>
</dbReference>